<comment type="caution">
    <text evidence="1">The sequence shown here is derived from an EMBL/GenBank/DDBJ whole genome shotgun (WGS) entry which is preliminary data.</text>
</comment>
<accession>A0A0V0ZWN0</accession>
<proteinExistence type="predicted"/>
<protein>
    <submittedName>
        <fullName evidence="1">Uncharacterized protein</fullName>
    </submittedName>
</protein>
<dbReference type="AlphaFoldDB" id="A0A0V0ZWN0"/>
<organism evidence="1 2">
    <name type="scientific">Trichinella patagoniensis</name>
    <dbReference type="NCBI Taxonomy" id="990121"/>
    <lineage>
        <taxon>Eukaryota</taxon>
        <taxon>Metazoa</taxon>
        <taxon>Ecdysozoa</taxon>
        <taxon>Nematoda</taxon>
        <taxon>Enoplea</taxon>
        <taxon>Dorylaimia</taxon>
        <taxon>Trichinellida</taxon>
        <taxon>Trichinellidae</taxon>
        <taxon>Trichinella</taxon>
    </lineage>
</organism>
<evidence type="ECO:0000313" key="1">
    <source>
        <dbReference type="EMBL" id="KRY16861.1"/>
    </source>
</evidence>
<reference evidence="1 2" key="1">
    <citation type="submission" date="2015-01" db="EMBL/GenBank/DDBJ databases">
        <title>Evolution of Trichinella species and genotypes.</title>
        <authorList>
            <person name="Korhonen P.K."/>
            <person name="Edoardo P."/>
            <person name="Giuseppe L.R."/>
            <person name="Gasser R.B."/>
        </authorList>
    </citation>
    <scope>NUCLEOTIDE SEQUENCE [LARGE SCALE GENOMIC DNA]</scope>
    <source>
        <strain evidence="1">ISS2496</strain>
    </source>
</reference>
<name>A0A0V0ZWN0_9BILA</name>
<evidence type="ECO:0000313" key="2">
    <source>
        <dbReference type="Proteomes" id="UP000054783"/>
    </source>
</evidence>
<sequence length="104" mass="11840">MAFTLGHTCDQTRFAYSTITNITVSLLQMHLIRTEFVSTSHSGSDKHDRILENVSFVTNELMSHSITLHILTHGRPIIQHAALLEEHQRPDNVNKPDSFLNDFV</sequence>
<gene>
    <name evidence="1" type="ORF">T12_562</name>
</gene>
<keyword evidence="2" id="KW-1185">Reference proteome</keyword>
<dbReference type="EMBL" id="JYDQ01000071">
    <property type="protein sequence ID" value="KRY16861.1"/>
    <property type="molecule type" value="Genomic_DNA"/>
</dbReference>
<dbReference type="Proteomes" id="UP000054783">
    <property type="component" value="Unassembled WGS sequence"/>
</dbReference>